<dbReference type="Gene3D" id="2.60.40.10">
    <property type="entry name" value="Immunoglobulins"/>
    <property type="match status" value="2"/>
</dbReference>
<comment type="caution">
    <text evidence="6">The sequence shown here is derived from an EMBL/GenBank/DDBJ whole genome shotgun (WGS) entry which is preliminary data.</text>
</comment>
<keyword evidence="3" id="KW-0597">Phosphoprotein</keyword>
<dbReference type="PANTHER" id="PTHR35971">
    <property type="entry name" value="SI:DKEY-31G6.6"/>
    <property type="match status" value="1"/>
</dbReference>
<dbReference type="InterPro" id="IPR052385">
    <property type="entry name" value="Obscurin/Obscurin-like_Reg"/>
</dbReference>
<dbReference type="EMBL" id="QUSF01000003">
    <property type="protein sequence ID" value="RLW11370.1"/>
    <property type="molecule type" value="Genomic_DNA"/>
</dbReference>
<evidence type="ECO:0000256" key="3">
    <source>
        <dbReference type="ARBA" id="ARBA00022553"/>
    </source>
</evidence>
<dbReference type="PROSITE" id="PS50835">
    <property type="entry name" value="IG_LIKE"/>
    <property type="match status" value="2"/>
</dbReference>
<proteinExistence type="predicted"/>
<evidence type="ECO:0000313" key="7">
    <source>
        <dbReference type="Proteomes" id="UP000276834"/>
    </source>
</evidence>
<evidence type="ECO:0000259" key="5">
    <source>
        <dbReference type="PROSITE" id="PS50835"/>
    </source>
</evidence>
<dbReference type="AlphaFoldDB" id="A0A3L8SYT4"/>
<gene>
    <name evidence="6" type="ORF">DV515_00001255</name>
</gene>
<evidence type="ECO:0000256" key="1">
    <source>
        <dbReference type="ARBA" id="ARBA00004496"/>
    </source>
</evidence>
<dbReference type="SMART" id="SM00408">
    <property type="entry name" value="IGc2"/>
    <property type="match status" value="2"/>
</dbReference>
<dbReference type="GO" id="GO:0005737">
    <property type="term" value="C:cytoplasm"/>
    <property type="evidence" value="ECO:0007669"/>
    <property type="project" value="UniProtKB-SubCell"/>
</dbReference>
<dbReference type="SMART" id="SM00409">
    <property type="entry name" value="IG"/>
    <property type="match status" value="2"/>
</dbReference>
<comment type="subcellular location">
    <subcellularLocation>
        <location evidence="1">Cytoplasm</location>
    </subcellularLocation>
</comment>
<evidence type="ECO:0000256" key="4">
    <source>
        <dbReference type="ARBA" id="ARBA00023157"/>
    </source>
</evidence>
<evidence type="ECO:0000313" key="6">
    <source>
        <dbReference type="EMBL" id="RLW11370.1"/>
    </source>
</evidence>
<sequence length="182" mass="19936">MLHSSAVSVLFKEELKPVEAVEGGTATLRCQLGTEAPVEWRKGQTLLRASTKYKMRQEGTVAELLIHDLEPKDAGDYSCLVGNQKTTAALSVNALPVHFKQELRNEEATESGTATLQCELSRPGGSVQWRKDGKVLIPNGKYKTRREGRFVELVIQDLDLADAGSYTCVCGEQESTAALRVN</sequence>
<protein>
    <recommendedName>
        <fullName evidence="5">Ig-like domain-containing protein</fullName>
    </recommendedName>
</protein>
<reference evidence="6 7" key="1">
    <citation type="journal article" date="2018" name="Proc. R. Soc. B">
        <title>A non-coding region near Follistatin controls head colour polymorphism in the Gouldian finch.</title>
        <authorList>
            <person name="Toomey M.B."/>
            <person name="Marques C.I."/>
            <person name="Andrade P."/>
            <person name="Araujo P.M."/>
            <person name="Sabatino S."/>
            <person name="Gazda M.A."/>
            <person name="Afonso S."/>
            <person name="Lopes R.J."/>
            <person name="Corbo J.C."/>
            <person name="Carneiro M."/>
        </authorList>
    </citation>
    <scope>NUCLEOTIDE SEQUENCE [LARGE SCALE GENOMIC DNA]</scope>
    <source>
        <strain evidence="6">Red01</strain>
        <tissue evidence="6">Muscle</tissue>
    </source>
</reference>
<dbReference type="CDD" id="cd00096">
    <property type="entry name" value="Ig"/>
    <property type="match status" value="1"/>
</dbReference>
<dbReference type="OrthoDB" id="6159398at2759"/>
<dbReference type="InterPro" id="IPR003598">
    <property type="entry name" value="Ig_sub2"/>
</dbReference>
<feature type="non-terminal residue" evidence="6">
    <location>
        <position position="182"/>
    </location>
</feature>
<dbReference type="InterPro" id="IPR036179">
    <property type="entry name" value="Ig-like_dom_sf"/>
</dbReference>
<accession>A0A3L8SYT4</accession>
<keyword evidence="4" id="KW-1015">Disulfide bond</keyword>
<evidence type="ECO:0000256" key="2">
    <source>
        <dbReference type="ARBA" id="ARBA00022490"/>
    </source>
</evidence>
<dbReference type="InterPro" id="IPR003599">
    <property type="entry name" value="Ig_sub"/>
</dbReference>
<organism evidence="6 7">
    <name type="scientific">Chloebia gouldiae</name>
    <name type="common">Gouldian finch</name>
    <name type="synonym">Erythrura gouldiae</name>
    <dbReference type="NCBI Taxonomy" id="44316"/>
    <lineage>
        <taxon>Eukaryota</taxon>
        <taxon>Metazoa</taxon>
        <taxon>Chordata</taxon>
        <taxon>Craniata</taxon>
        <taxon>Vertebrata</taxon>
        <taxon>Euteleostomi</taxon>
        <taxon>Archelosauria</taxon>
        <taxon>Archosauria</taxon>
        <taxon>Dinosauria</taxon>
        <taxon>Saurischia</taxon>
        <taxon>Theropoda</taxon>
        <taxon>Coelurosauria</taxon>
        <taxon>Aves</taxon>
        <taxon>Neognathae</taxon>
        <taxon>Neoaves</taxon>
        <taxon>Telluraves</taxon>
        <taxon>Australaves</taxon>
        <taxon>Passeriformes</taxon>
        <taxon>Passeroidea</taxon>
        <taxon>Passeridae</taxon>
        <taxon>Chloebia</taxon>
    </lineage>
</organism>
<dbReference type="InterPro" id="IPR013783">
    <property type="entry name" value="Ig-like_fold"/>
</dbReference>
<dbReference type="InterPro" id="IPR007110">
    <property type="entry name" value="Ig-like_dom"/>
</dbReference>
<dbReference type="FunFam" id="2.60.40.10:FF:000228">
    <property type="entry name" value="obscurin isoform X4"/>
    <property type="match status" value="2"/>
</dbReference>
<dbReference type="PANTHER" id="PTHR35971:SF5">
    <property type="entry name" value="OBSCURIN LIKE CYTOSKELETAL ADAPTOR 1"/>
    <property type="match status" value="1"/>
</dbReference>
<dbReference type="Proteomes" id="UP000276834">
    <property type="component" value="Unassembled WGS sequence"/>
</dbReference>
<keyword evidence="7" id="KW-1185">Reference proteome</keyword>
<dbReference type="SUPFAM" id="SSF48726">
    <property type="entry name" value="Immunoglobulin"/>
    <property type="match status" value="2"/>
</dbReference>
<dbReference type="InterPro" id="IPR013098">
    <property type="entry name" value="Ig_I-set"/>
</dbReference>
<name>A0A3L8SYT4_CHLGU</name>
<dbReference type="Pfam" id="PF07679">
    <property type="entry name" value="I-set"/>
    <property type="match status" value="2"/>
</dbReference>
<feature type="domain" description="Ig-like" evidence="5">
    <location>
        <begin position="5"/>
        <end position="91"/>
    </location>
</feature>
<keyword evidence="2" id="KW-0963">Cytoplasm</keyword>
<feature type="domain" description="Ig-like" evidence="5">
    <location>
        <begin position="96"/>
        <end position="178"/>
    </location>
</feature>